<dbReference type="AlphaFoldDB" id="A0A2T0TMQ9"/>
<gene>
    <name evidence="5" type="ORF">CLV58_10166</name>
</gene>
<dbReference type="InterPro" id="IPR014746">
    <property type="entry name" value="Gln_synth/guanido_kin_cat_dom"/>
</dbReference>
<dbReference type="Gene3D" id="3.30.590.20">
    <property type="match status" value="1"/>
</dbReference>
<comment type="catalytic activity">
    <reaction evidence="4">
        <text>L-cysteine + L-glutamate + ATP = gamma-L-glutamyl-L-cysteine + ADP + phosphate + H(+)</text>
        <dbReference type="Rhea" id="RHEA:13285"/>
        <dbReference type="ChEBI" id="CHEBI:15378"/>
        <dbReference type="ChEBI" id="CHEBI:29985"/>
        <dbReference type="ChEBI" id="CHEBI:30616"/>
        <dbReference type="ChEBI" id="CHEBI:35235"/>
        <dbReference type="ChEBI" id="CHEBI:43474"/>
        <dbReference type="ChEBI" id="CHEBI:58173"/>
        <dbReference type="ChEBI" id="CHEBI:456216"/>
        <dbReference type="EC" id="6.3.2.2"/>
    </reaction>
</comment>
<evidence type="ECO:0000313" key="5">
    <source>
        <dbReference type="EMBL" id="PRY47002.1"/>
    </source>
</evidence>
<dbReference type="SUPFAM" id="SSF55931">
    <property type="entry name" value="Glutamine synthetase/guanido kinase"/>
    <property type="match status" value="1"/>
</dbReference>
<keyword evidence="6" id="KW-1185">Reference proteome</keyword>
<comment type="caution">
    <text evidence="5">The sequence shown here is derived from an EMBL/GenBank/DDBJ whole genome shotgun (WGS) entry which is preliminary data.</text>
</comment>
<protein>
    <recommendedName>
        <fullName evidence="4">Putative glutamate--cysteine ligase 2</fullName>
        <ecNumber evidence="4">6.3.2.2</ecNumber>
    </recommendedName>
    <alternativeName>
        <fullName evidence="4">Gamma-glutamylcysteine synthetase 2</fullName>
        <shortName evidence="4">GCS 2</shortName>
        <shortName evidence="4">Gamma-GCS 2</shortName>
    </alternativeName>
</protein>
<accession>A0A2T0TMQ9</accession>
<dbReference type="RefSeq" id="WP_106135771.1">
    <property type="nucleotide sequence ID" value="NZ_PVTE01000001.1"/>
</dbReference>
<dbReference type="HAMAP" id="MF_01609">
    <property type="entry name" value="Glu_cys_ligase_2"/>
    <property type="match status" value="1"/>
</dbReference>
<evidence type="ECO:0000256" key="2">
    <source>
        <dbReference type="ARBA" id="ARBA00022741"/>
    </source>
</evidence>
<organism evidence="5 6">
    <name type="scientific">Spirosoma oryzae</name>
    <dbReference type="NCBI Taxonomy" id="1469603"/>
    <lineage>
        <taxon>Bacteria</taxon>
        <taxon>Pseudomonadati</taxon>
        <taxon>Bacteroidota</taxon>
        <taxon>Cytophagia</taxon>
        <taxon>Cytophagales</taxon>
        <taxon>Cytophagaceae</taxon>
        <taxon>Spirosoma</taxon>
    </lineage>
</organism>
<dbReference type="EC" id="6.3.2.2" evidence="4"/>
<dbReference type="InterPro" id="IPR011793">
    <property type="entry name" value="YbdK"/>
</dbReference>
<dbReference type="InterPro" id="IPR006336">
    <property type="entry name" value="GCS2"/>
</dbReference>
<dbReference type="NCBIfam" id="NF010039">
    <property type="entry name" value="PRK13515.1"/>
    <property type="match status" value="1"/>
</dbReference>
<name>A0A2T0TMQ9_9BACT</name>
<dbReference type="Proteomes" id="UP000238375">
    <property type="component" value="Unassembled WGS sequence"/>
</dbReference>
<comment type="similarity">
    <text evidence="4">Belongs to the glutamate--cysteine ligase type 2 family. YbdK subfamily.</text>
</comment>
<evidence type="ECO:0000256" key="3">
    <source>
        <dbReference type="ARBA" id="ARBA00022840"/>
    </source>
</evidence>
<keyword evidence="2 4" id="KW-0547">Nucleotide-binding</keyword>
<reference evidence="5 6" key="1">
    <citation type="submission" date="2018-03" db="EMBL/GenBank/DDBJ databases">
        <title>Genomic Encyclopedia of Archaeal and Bacterial Type Strains, Phase II (KMG-II): from individual species to whole genera.</title>
        <authorList>
            <person name="Goeker M."/>
        </authorList>
    </citation>
    <scope>NUCLEOTIDE SEQUENCE [LARGE SCALE GENOMIC DNA]</scope>
    <source>
        <strain evidence="5 6">DSM 28354</strain>
    </source>
</reference>
<dbReference type="EMBL" id="PVTE01000001">
    <property type="protein sequence ID" value="PRY47002.1"/>
    <property type="molecule type" value="Genomic_DNA"/>
</dbReference>
<proteinExistence type="inferred from homology"/>
<dbReference type="GO" id="GO:0004357">
    <property type="term" value="F:glutamate-cysteine ligase activity"/>
    <property type="evidence" value="ECO:0007669"/>
    <property type="project" value="UniProtKB-EC"/>
</dbReference>
<keyword evidence="1 4" id="KW-0436">Ligase</keyword>
<dbReference type="PANTHER" id="PTHR36510:SF1">
    <property type="entry name" value="GLUTAMATE--CYSTEINE LIGASE 2-RELATED"/>
    <property type="match status" value="1"/>
</dbReference>
<evidence type="ECO:0000256" key="4">
    <source>
        <dbReference type="HAMAP-Rule" id="MF_01609"/>
    </source>
</evidence>
<dbReference type="PANTHER" id="PTHR36510">
    <property type="entry name" value="GLUTAMATE--CYSTEINE LIGASE 2-RELATED"/>
    <property type="match status" value="1"/>
</dbReference>
<dbReference type="Pfam" id="PF04107">
    <property type="entry name" value="GCS2"/>
    <property type="match status" value="1"/>
</dbReference>
<comment type="function">
    <text evidence="4">ATP-dependent carboxylate-amine ligase which exhibits weak glutamate--cysteine ligase activity.</text>
</comment>
<evidence type="ECO:0000256" key="1">
    <source>
        <dbReference type="ARBA" id="ARBA00022598"/>
    </source>
</evidence>
<dbReference type="GO" id="GO:0042398">
    <property type="term" value="P:modified amino acid biosynthetic process"/>
    <property type="evidence" value="ECO:0007669"/>
    <property type="project" value="InterPro"/>
</dbReference>
<evidence type="ECO:0000313" key="6">
    <source>
        <dbReference type="Proteomes" id="UP000238375"/>
    </source>
</evidence>
<dbReference type="OrthoDB" id="9769628at2"/>
<dbReference type="GO" id="GO:0005524">
    <property type="term" value="F:ATP binding"/>
    <property type="evidence" value="ECO:0007669"/>
    <property type="project" value="UniProtKB-KW"/>
</dbReference>
<sequence length="366" mass="42265">MPVFTIGIEEEFQTIDPVTRDLRSHIGQIVEDGKITLHEQVKAEMHQAVVEVGTNICYNIQEARREVTHLRKHIIELAGNQGLKIASAGTHPFSRWQDQQITADARYDKIIEEMQDAARSNLIFGMHVHIGMESRDMGVHMMNTMRYFLPHIYALSTNSPFWQGRNTGFKSYRSKVFDKFPRTGIPDYFASAAEYDEYINLLIKTGCIDNGKKIYWDIRVHPFFDTIEFRICDVPMRIDETICLAALLQALVAKIHKLMSSNLNFRLYRKNLISENKWRAARYGIEGKLIDFGKQQEVPTHQLIHELLDFVDDVVDELGSREECEYALKILDMGTGADRQLAVFQQTNDLKRVVDYIVDETSFGIR</sequence>
<dbReference type="InterPro" id="IPR050141">
    <property type="entry name" value="GCL_type2/YbdK_subfam"/>
</dbReference>
<dbReference type="NCBIfam" id="TIGR02050">
    <property type="entry name" value="gshA_cyan_rel"/>
    <property type="match status" value="1"/>
</dbReference>
<keyword evidence="3 4" id="KW-0067">ATP-binding</keyword>